<evidence type="ECO:0000313" key="3">
    <source>
        <dbReference type="Proteomes" id="UP000184170"/>
    </source>
</evidence>
<feature type="compositionally biased region" description="Basic and acidic residues" evidence="1">
    <location>
        <begin position="37"/>
        <end position="48"/>
    </location>
</feature>
<gene>
    <name evidence="2" type="ORF">SAMN04487965_3695</name>
</gene>
<reference evidence="3" key="1">
    <citation type="submission" date="2016-11" db="EMBL/GenBank/DDBJ databases">
        <authorList>
            <person name="Varghese N."/>
            <person name="Submissions S."/>
        </authorList>
    </citation>
    <scope>NUCLEOTIDE SEQUENCE [LARGE SCALE GENOMIC DNA]</scope>
    <source>
        <strain evidence="3">CGMCC 1.7063</strain>
    </source>
</reference>
<sequence>MKNRIEVKNLNEAKARIAAVLKSEKKVVAPNDVTPGNKDKISLDKKPR</sequence>
<dbReference type="EMBL" id="FQVA01000012">
    <property type="protein sequence ID" value="SHG28762.1"/>
    <property type="molecule type" value="Genomic_DNA"/>
</dbReference>
<keyword evidence="3" id="KW-1185">Reference proteome</keyword>
<evidence type="ECO:0000313" key="2">
    <source>
        <dbReference type="EMBL" id="SHG28762.1"/>
    </source>
</evidence>
<feature type="region of interest" description="Disordered" evidence="1">
    <location>
        <begin position="29"/>
        <end position="48"/>
    </location>
</feature>
<proteinExistence type="predicted"/>
<protein>
    <submittedName>
        <fullName evidence="2">Uncharacterized protein</fullName>
    </submittedName>
</protein>
<accession>A0A1M5IKC4</accession>
<dbReference type="Proteomes" id="UP000184170">
    <property type="component" value="Unassembled WGS sequence"/>
</dbReference>
<evidence type="ECO:0000256" key="1">
    <source>
        <dbReference type="SAM" id="MobiDB-lite"/>
    </source>
</evidence>
<dbReference type="AlphaFoldDB" id="A0A1M5IKC4"/>
<name>A0A1M5IKC4_9GAMM</name>
<dbReference type="STRING" id="494016.SAMN04487965_3695"/>
<organism evidence="2 3">
    <name type="scientific">Microbulbifer donghaiensis</name>
    <dbReference type="NCBI Taxonomy" id="494016"/>
    <lineage>
        <taxon>Bacteria</taxon>
        <taxon>Pseudomonadati</taxon>
        <taxon>Pseudomonadota</taxon>
        <taxon>Gammaproteobacteria</taxon>
        <taxon>Cellvibrionales</taxon>
        <taxon>Microbulbiferaceae</taxon>
        <taxon>Microbulbifer</taxon>
    </lineage>
</organism>